<reference evidence="13 14" key="1">
    <citation type="submission" date="2016-12" db="EMBL/GenBank/DDBJ databases">
        <authorList>
            <person name="Song W.-J."/>
            <person name="Kurnit D.M."/>
        </authorList>
    </citation>
    <scope>NUCLEOTIDE SEQUENCE [LARGE SCALE GENOMIC DNA]</scope>
    <source>
        <strain evidence="13 14">IMCC3135</strain>
    </source>
</reference>
<proteinExistence type="inferred from homology"/>
<organism evidence="13 14">
    <name type="scientific">Granulosicoccus antarcticus IMCC3135</name>
    <dbReference type="NCBI Taxonomy" id="1192854"/>
    <lineage>
        <taxon>Bacteria</taxon>
        <taxon>Pseudomonadati</taxon>
        <taxon>Pseudomonadota</taxon>
        <taxon>Gammaproteobacteria</taxon>
        <taxon>Chromatiales</taxon>
        <taxon>Granulosicoccaceae</taxon>
        <taxon>Granulosicoccus</taxon>
    </lineage>
</organism>
<dbReference type="PANTHER" id="PTHR33446">
    <property type="entry name" value="PROTEIN TONB-RELATED"/>
    <property type="match status" value="1"/>
</dbReference>
<gene>
    <name evidence="13" type="ORF">IMCC3135_06085</name>
</gene>
<keyword evidence="3" id="KW-0813">Transport</keyword>
<keyword evidence="8 11" id="KW-1133">Transmembrane helix</keyword>
<dbReference type="GO" id="GO:0055085">
    <property type="term" value="P:transmembrane transport"/>
    <property type="evidence" value="ECO:0007669"/>
    <property type="project" value="InterPro"/>
</dbReference>
<feature type="transmembrane region" description="Helical" evidence="11">
    <location>
        <begin position="15"/>
        <end position="34"/>
    </location>
</feature>
<name>A0A2Z2NJH4_9GAMM</name>
<evidence type="ECO:0000256" key="3">
    <source>
        <dbReference type="ARBA" id="ARBA00022448"/>
    </source>
</evidence>
<comment type="similarity">
    <text evidence="2">Belongs to the TonB family.</text>
</comment>
<dbReference type="Pfam" id="PF03544">
    <property type="entry name" value="TonB_C"/>
    <property type="match status" value="1"/>
</dbReference>
<dbReference type="InterPro" id="IPR037682">
    <property type="entry name" value="TonB_C"/>
</dbReference>
<dbReference type="OrthoDB" id="9803361at2"/>
<dbReference type="PANTHER" id="PTHR33446:SF11">
    <property type="entry name" value="TONB3"/>
    <property type="match status" value="1"/>
</dbReference>
<dbReference type="SUPFAM" id="SSF74653">
    <property type="entry name" value="TolA/TonB C-terminal domain"/>
    <property type="match status" value="1"/>
</dbReference>
<dbReference type="InterPro" id="IPR006260">
    <property type="entry name" value="TonB/TolA_C"/>
</dbReference>
<evidence type="ECO:0000256" key="1">
    <source>
        <dbReference type="ARBA" id="ARBA00004383"/>
    </source>
</evidence>
<keyword evidence="6 11" id="KW-0812">Transmembrane</keyword>
<dbReference type="AlphaFoldDB" id="A0A2Z2NJH4"/>
<keyword evidence="4" id="KW-1003">Cell membrane</keyword>
<keyword evidence="7" id="KW-0653">Protein transport</keyword>
<evidence type="ECO:0000313" key="14">
    <source>
        <dbReference type="Proteomes" id="UP000250079"/>
    </source>
</evidence>
<keyword evidence="9 11" id="KW-0472">Membrane</keyword>
<evidence type="ECO:0000256" key="9">
    <source>
        <dbReference type="ARBA" id="ARBA00023136"/>
    </source>
</evidence>
<sequence>MSEYAVPVTRHQPDVLTIALFVAAAVHAIVLLGISFHPFMEEMRTPPALEVILVEQSNSDKPDEASYLAQFSQDGGGDTESDTRPSSPFASQLDVDSDGLAATPVLKSAPKPSEESAEDVVTAVFSETSTETEQTTDSNEKVDAEENSVVVEQNMDIARLAAEIEKQQQEFAKRPKIKTINARTTESAAASYMHKWVKQVERVGNLNYPDAARRDKLTGALILIVGIYKNGEIESVKVDESSGHKLLDDAAVRTVELAAPFEPMTGKLAEETDILYIIRTWEFESSSVRSY</sequence>
<accession>A0A2Z2NJH4</accession>
<evidence type="ECO:0000256" key="2">
    <source>
        <dbReference type="ARBA" id="ARBA00006555"/>
    </source>
</evidence>
<dbReference type="InterPro" id="IPR051045">
    <property type="entry name" value="TonB-dependent_transducer"/>
</dbReference>
<evidence type="ECO:0000256" key="7">
    <source>
        <dbReference type="ARBA" id="ARBA00022927"/>
    </source>
</evidence>
<dbReference type="Proteomes" id="UP000250079">
    <property type="component" value="Chromosome"/>
</dbReference>
<evidence type="ECO:0000256" key="10">
    <source>
        <dbReference type="SAM" id="MobiDB-lite"/>
    </source>
</evidence>
<dbReference type="Gene3D" id="3.30.1150.10">
    <property type="match status" value="1"/>
</dbReference>
<dbReference type="EMBL" id="CP018632">
    <property type="protein sequence ID" value="ASJ71329.1"/>
    <property type="molecule type" value="Genomic_DNA"/>
</dbReference>
<evidence type="ECO:0000313" key="13">
    <source>
        <dbReference type="EMBL" id="ASJ71329.1"/>
    </source>
</evidence>
<evidence type="ECO:0000256" key="6">
    <source>
        <dbReference type="ARBA" id="ARBA00022692"/>
    </source>
</evidence>
<protein>
    <recommendedName>
        <fullName evidence="12">TonB C-terminal domain-containing protein</fullName>
    </recommendedName>
</protein>
<dbReference type="RefSeq" id="WP_088916783.1">
    <property type="nucleotide sequence ID" value="NZ_CP018632.1"/>
</dbReference>
<evidence type="ECO:0000259" key="12">
    <source>
        <dbReference type="PROSITE" id="PS52015"/>
    </source>
</evidence>
<evidence type="ECO:0000256" key="11">
    <source>
        <dbReference type="SAM" id="Phobius"/>
    </source>
</evidence>
<dbReference type="GO" id="GO:0098797">
    <property type="term" value="C:plasma membrane protein complex"/>
    <property type="evidence" value="ECO:0007669"/>
    <property type="project" value="TreeGrafter"/>
</dbReference>
<feature type="domain" description="TonB C-terminal" evidence="12">
    <location>
        <begin position="193"/>
        <end position="289"/>
    </location>
</feature>
<evidence type="ECO:0000256" key="8">
    <source>
        <dbReference type="ARBA" id="ARBA00022989"/>
    </source>
</evidence>
<dbReference type="GO" id="GO:0031992">
    <property type="term" value="F:energy transducer activity"/>
    <property type="evidence" value="ECO:0007669"/>
    <property type="project" value="TreeGrafter"/>
</dbReference>
<evidence type="ECO:0000256" key="4">
    <source>
        <dbReference type="ARBA" id="ARBA00022475"/>
    </source>
</evidence>
<dbReference type="KEGG" id="gai:IMCC3135_06085"/>
<dbReference type="GO" id="GO:0015031">
    <property type="term" value="P:protein transport"/>
    <property type="evidence" value="ECO:0007669"/>
    <property type="project" value="UniProtKB-KW"/>
</dbReference>
<dbReference type="NCBIfam" id="TIGR01352">
    <property type="entry name" value="tonB_Cterm"/>
    <property type="match status" value="1"/>
</dbReference>
<feature type="region of interest" description="Disordered" evidence="10">
    <location>
        <begin position="69"/>
        <end position="95"/>
    </location>
</feature>
<evidence type="ECO:0000256" key="5">
    <source>
        <dbReference type="ARBA" id="ARBA00022519"/>
    </source>
</evidence>
<keyword evidence="14" id="KW-1185">Reference proteome</keyword>
<keyword evidence="5" id="KW-0997">Cell inner membrane</keyword>
<comment type="subcellular location">
    <subcellularLocation>
        <location evidence="1">Cell inner membrane</location>
        <topology evidence="1">Single-pass membrane protein</topology>
        <orientation evidence="1">Periplasmic side</orientation>
    </subcellularLocation>
</comment>
<dbReference type="PROSITE" id="PS52015">
    <property type="entry name" value="TONB_CTD"/>
    <property type="match status" value="1"/>
</dbReference>